<comment type="caution">
    <text evidence="2">The sequence shown here is derived from an EMBL/GenBank/DDBJ whole genome shotgun (WGS) entry which is preliminary data.</text>
</comment>
<proteinExistence type="predicted"/>
<evidence type="ECO:0000313" key="2">
    <source>
        <dbReference type="EMBL" id="KAB0680353.1"/>
    </source>
</evidence>
<accession>A0A7V7TWT4</accession>
<dbReference type="AlphaFoldDB" id="A0A7V7TWT4"/>
<reference evidence="2 3" key="1">
    <citation type="submission" date="2019-09" db="EMBL/GenBank/DDBJ databases">
        <title>YIM 132180 draft genome.</title>
        <authorList>
            <person name="Zhang K."/>
        </authorList>
    </citation>
    <scope>NUCLEOTIDE SEQUENCE [LARGE SCALE GENOMIC DNA]</scope>
    <source>
        <strain evidence="2 3">YIM 132180</strain>
    </source>
</reference>
<keyword evidence="2" id="KW-0560">Oxidoreductase</keyword>
<sequence length="293" mass="32971">MLTNTPASGSALETAGGSHRRPEPLRRALLTDGYAIVRDVLTQEQVQRLRCLAKKHLSTKGWYIYGGKMQVQAMHAVPGIAEIVIAEPILRIMKQAASPLHVLLTGECDVMMNTTSNWHKDTDHLHSFLGEEVFTDEDFHVYKIALYLQDQDETSPGTLKVRPGSHKEANGSHLPVRNTAVRAGDAIVFDIRIDHLGQLPTRTERILRRVFDELPQRLQIDPQKAFTKSRSMLRLLHVGQKDRMAIFMTFGSSEEWTRVYAGAARRHSGSDYGDVATDLLARMSRNDVSLVRH</sequence>
<gene>
    <name evidence="2" type="ORF">F6X38_09260</name>
</gene>
<dbReference type="SUPFAM" id="SSF51197">
    <property type="entry name" value="Clavaminate synthase-like"/>
    <property type="match status" value="1"/>
</dbReference>
<protein>
    <submittedName>
        <fullName evidence="2">Phytanoyl-CoA dioxygenase family protein</fullName>
    </submittedName>
</protein>
<evidence type="ECO:0000256" key="1">
    <source>
        <dbReference type="SAM" id="MobiDB-lite"/>
    </source>
</evidence>
<keyword evidence="3" id="KW-1185">Reference proteome</keyword>
<dbReference type="GO" id="GO:0051213">
    <property type="term" value="F:dioxygenase activity"/>
    <property type="evidence" value="ECO:0007669"/>
    <property type="project" value="UniProtKB-KW"/>
</dbReference>
<keyword evidence="2" id="KW-0223">Dioxygenase</keyword>
<dbReference type="EMBL" id="VZDO01000005">
    <property type="protein sequence ID" value="KAB0680353.1"/>
    <property type="molecule type" value="Genomic_DNA"/>
</dbReference>
<dbReference type="Proteomes" id="UP000432089">
    <property type="component" value="Unassembled WGS sequence"/>
</dbReference>
<name>A0A7V7TWT4_9HYPH</name>
<evidence type="ECO:0000313" key="3">
    <source>
        <dbReference type="Proteomes" id="UP000432089"/>
    </source>
</evidence>
<organism evidence="2 3">
    <name type="scientific">Plantimonas leprariae</name>
    <dbReference type="NCBI Taxonomy" id="2615207"/>
    <lineage>
        <taxon>Bacteria</taxon>
        <taxon>Pseudomonadati</taxon>
        <taxon>Pseudomonadota</taxon>
        <taxon>Alphaproteobacteria</taxon>
        <taxon>Hyphomicrobiales</taxon>
        <taxon>Aurantimonadaceae</taxon>
        <taxon>Plantimonas</taxon>
    </lineage>
</organism>
<dbReference type="Gene3D" id="2.60.120.620">
    <property type="entry name" value="q2cbj1_9rhob like domain"/>
    <property type="match status" value="1"/>
</dbReference>
<feature type="region of interest" description="Disordered" evidence="1">
    <location>
        <begin position="1"/>
        <end position="23"/>
    </location>
</feature>
<dbReference type="RefSeq" id="WP_150969425.1">
    <property type="nucleotide sequence ID" value="NZ_VZDO01000005.1"/>
</dbReference>